<dbReference type="RefSeq" id="WP_161724584.1">
    <property type="nucleotide sequence ID" value="NZ_JAAAXI010000013.1"/>
</dbReference>
<dbReference type="Gene3D" id="3.30.565.10">
    <property type="entry name" value="Histidine kinase-like ATPase, C-terminal domain"/>
    <property type="match status" value="1"/>
</dbReference>
<evidence type="ECO:0000256" key="10">
    <source>
        <dbReference type="ARBA" id="ARBA00022737"/>
    </source>
</evidence>
<keyword evidence="7" id="KW-0285">Flavoprotein</keyword>
<organism evidence="19 20">
    <name type="scientific">Microvirga arsenatis</name>
    <dbReference type="NCBI Taxonomy" id="2692265"/>
    <lineage>
        <taxon>Bacteria</taxon>
        <taxon>Pseudomonadati</taxon>
        <taxon>Pseudomonadota</taxon>
        <taxon>Alphaproteobacteria</taxon>
        <taxon>Hyphomicrobiales</taxon>
        <taxon>Methylobacteriaceae</taxon>
        <taxon>Microvirga</taxon>
    </lineage>
</organism>
<dbReference type="Pfam" id="PF13426">
    <property type="entry name" value="PAS_9"/>
    <property type="match status" value="1"/>
</dbReference>
<accession>A0ABW9YV34</accession>
<evidence type="ECO:0000256" key="13">
    <source>
        <dbReference type="ARBA" id="ARBA00022840"/>
    </source>
</evidence>
<keyword evidence="8" id="KW-0288">FMN</keyword>
<keyword evidence="4" id="KW-0600">Photoreceptor protein</keyword>
<dbReference type="PANTHER" id="PTHR41523">
    <property type="entry name" value="TWO-COMPONENT SYSTEM SENSOR PROTEIN"/>
    <property type="match status" value="1"/>
</dbReference>
<protein>
    <recommendedName>
        <fullName evidence="3">Blue-light-activated histidine kinase</fullName>
        <ecNumber evidence="2">2.7.13.3</ecNumber>
    </recommendedName>
</protein>
<keyword evidence="13" id="KW-0067">ATP-binding</keyword>
<keyword evidence="10" id="KW-0677">Repeat</keyword>
<dbReference type="Pfam" id="PF08448">
    <property type="entry name" value="PAS_4"/>
    <property type="match status" value="1"/>
</dbReference>
<dbReference type="InterPro" id="IPR003018">
    <property type="entry name" value="GAF"/>
</dbReference>
<reference evidence="19 20" key="1">
    <citation type="submission" date="2020-01" db="EMBL/GenBank/DDBJ databases">
        <title>Microvirga sp. nov., an arsenate reduction bacterium isolated from Tibet hotspring sediments.</title>
        <authorList>
            <person name="Yuan C.-G."/>
        </authorList>
    </citation>
    <scope>NUCLEOTIDE SEQUENCE [LARGE SCALE GENOMIC DNA]</scope>
    <source>
        <strain evidence="19 20">SYSU G3D203</strain>
    </source>
</reference>
<dbReference type="InterPro" id="IPR000014">
    <property type="entry name" value="PAS"/>
</dbReference>
<evidence type="ECO:0000256" key="1">
    <source>
        <dbReference type="ARBA" id="ARBA00000085"/>
    </source>
</evidence>
<keyword evidence="15" id="KW-0843">Virulence</keyword>
<dbReference type="InterPro" id="IPR035965">
    <property type="entry name" value="PAS-like_dom_sf"/>
</dbReference>
<keyword evidence="11" id="KW-0547">Nucleotide-binding</keyword>
<evidence type="ECO:0000256" key="14">
    <source>
        <dbReference type="ARBA" id="ARBA00022991"/>
    </source>
</evidence>
<dbReference type="SMART" id="SM00065">
    <property type="entry name" value="GAF"/>
    <property type="match status" value="1"/>
</dbReference>
<proteinExistence type="predicted"/>
<evidence type="ECO:0000259" key="18">
    <source>
        <dbReference type="PROSITE" id="PS50113"/>
    </source>
</evidence>
<dbReference type="NCBIfam" id="TIGR00229">
    <property type="entry name" value="sensory_box"/>
    <property type="match status" value="1"/>
</dbReference>
<evidence type="ECO:0000313" key="19">
    <source>
        <dbReference type="EMBL" id="NBJ23365.1"/>
    </source>
</evidence>
<dbReference type="Gene3D" id="3.30.450.40">
    <property type="match status" value="1"/>
</dbReference>
<keyword evidence="20" id="KW-1185">Reference proteome</keyword>
<evidence type="ECO:0000256" key="11">
    <source>
        <dbReference type="ARBA" id="ARBA00022741"/>
    </source>
</evidence>
<name>A0ABW9YV34_9HYPH</name>
<keyword evidence="9" id="KW-0808">Transferase</keyword>
<dbReference type="SMART" id="SM00091">
    <property type="entry name" value="PAS"/>
    <property type="match status" value="2"/>
</dbReference>
<evidence type="ECO:0000256" key="7">
    <source>
        <dbReference type="ARBA" id="ARBA00022630"/>
    </source>
</evidence>
<keyword evidence="16" id="KW-0675">Receptor</keyword>
<dbReference type="InterPro" id="IPR011102">
    <property type="entry name" value="Sig_transdc_His_kinase_HWE"/>
</dbReference>
<evidence type="ECO:0000256" key="16">
    <source>
        <dbReference type="ARBA" id="ARBA00023170"/>
    </source>
</evidence>
<evidence type="ECO:0000313" key="20">
    <source>
        <dbReference type="Proteomes" id="UP000818323"/>
    </source>
</evidence>
<dbReference type="InterPro" id="IPR013656">
    <property type="entry name" value="PAS_4"/>
</dbReference>
<dbReference type="SUPFAM" id="SSF55785">
    <property type="entry name" value="PYP-like sensor domain (PAS domain)"/>
    <property type="match status" value="2"/>
</dbReference>
<dbReference type="SMART" id="SM00911">
    <property type="entry name" value="HWE_HK"/>
    <property type="match status" value="1"/>
</dbReference>
<dbReference type="Pfam" id="PF07536">
    <property type="entry name" value="HWE_HK"/>
    <property type="match status" value="1"/>
</dbReference>
<keyword evidence="12" id="KW-0418">Kinase</keyword>
<dbReference type="PANTHER" id="PTHR41523:SF7">
    <property type="entry name" value="HISTIDINE KINASE"/>
    <property type="match status" value="1"/>
</dbReference>
<dbReference type="InterPro" id="IPR029016">
    <property type="entry name" value="GAF-like_dom_sf"/>
</dbReference>
<evidence type="ECO:0000256" key="8">
    <source>
        <dbReference type="ARBA" id="ARBA00022643"/>
    </source>
</evidence>
<dbReference type="InterPro" id="IPR036890">
    <property type="entry name" value="HATPase_C_sf"/>
</dbReference>
<keyword evidence="14" id="KW-0157">Chromophore</keyword>
<dbReference type="Pfam" id="PF01590">
    <property type="entry name" value="GAF"/>
    <property type="match status" value="1"/>
</dbReference>
<feature type="domain" description="PAC" evidence="18">
    <location>
        <begin position="399"/>
        <end position="452"/>
    </location>
</feature>
<evidence type="ECO:0000259" key="17">
    <source>
        <dbReference type="PROSITE" id="PS50112"/>
    </source>
</evidence>
<dbReference type="SMART" id="SM00086">
    <property type="entry name" value="PAC"/>
    <property type="match status" value="2"/>
</dbReference>
<evidence type="ECO:0000256" key="4">
    <source>
        <dbReference type="ARBA" id="ARBA00022543"/>
    </source>
</evidence>
<evidence type="ECO:0000256" key="5">
    <source>
        <dbReference type="ARBA" id="ARBA00022553"/>
    </source>
</evidence>
<evidence type="ECO:0000256" key="12">
    <source>
        <dbReference type="ARBA" id="ARBA00022777"/>
    </source>
</evidence>
<gene>
    <name evidence="19" type="ORF">GR303_03250</name>
</gene>
<dbReference type="Proteomes" id="UP000818323">
    <property type="component" value="Unassembled WGS sequence"/>
</dbReference>
<dbReference type="Gene3D" id="3.30.450.20">
    <property type="entry name" value="PAS domain"/>
    <property type="match status" value="2"/>
</dbReference>
<dbReference type="PROSITE" id="PS50112">
    <property type="entry name" value="PAS"/>
    <property type="match status" value="1"/>
</dbReference>
<evidence type="ECO:0000256" key="2">
    <source>
        <dbReference type="ARBA" id="ARBA00012438"/>
    </source>
</evidence>
<evidence type="ECO:0000256" key="15">
    <source>
        <dbReference type="ARBA" id="ARBA00023026"/>
    </source>
</evidence>
<dbReference type="EMBL" id="JAAAXJ010000001">
    <property type="protein sequence ID" value="NBJ23365.1"/>
    <property type="molecule type" value="Genomic_DNA"/>
</dbReference>
<evidence type="ECO:0000256" key="6">
    <source>
        <dbReference type="ARBA" id="ARBA00022606"/>
    </source>
</evidence>
<dbReference type="InterPro" id="IPR000700">
    <property type="entry name" value="PAS-assoc_C"/>
</dbReference>
<keyword evidence="5" id="KW-0597">Phosphoprotein</keyword>
<evidence type="ECO:0000256" key="9">
    <source>
        <dbReference type="ARBA" id="ARBA00022679"/>
    </source>
</evidence>
<dbReference type="PROSITE" id="PS50113">
    <property type="entry name" value="PAC"/>
    <property type="match status" value="1"/>
</dbReference>
<comment type="caution">
    <text evidence="19">The sequence shown here is derived from an EMBL/GenBank/DDBJ whole genome shotgun (WGS) entry which is preliminary data.</text>
</comment>
<dbReference type="CDD" id="cd00130">
    <property type="entry name" value="PAS"/>
    <property type="match status" value="1"/>
</dbReference>
<feature type="domain" description="PAS" evidence="17">
    <location>
        <begin position="326"/>
        <end position="396"/>
    </location>
</feature>
<sequence>MDRTPKQSGIVSVPPAQQILDALAGPVAVLDQTGTIIAVNQAWLGVAQASGLDGVTHVGTNYLAVCDQASGVDAPCARSASAGIRSVLAGAPSFSIEYPCHSPQQPKWFQLCASRLDCDGAPYVVVAHHDITDRVLIEQERQGLLAKAHRYQEQLKMLAKMSTSIVGLSSPGLVFEQVTDEARQIIGAHWAATHTVPYALWPSRPIILSVSDRSREVPRMALERYAAAIYSHVTQAGAPLRLVKAELDLWPDLQGIRSQEGDFLPMNGILAVPIASPQGGLLGVLVLSDKINGEFTADDEAILVQLAQIASVSIENAAKARAEREIRERLSATHEHASIGIGETDAEGRFLTVNKGLSAITGYTRGELLTMSIFDLTHPDNAETERACYGRHVSGDLQTYAHDKLCSRKDGTHVWVHVSSTAVFDDAGRFQYSVRVIQDIDRRKRVEERQALLVRELHHRVRNTLAVVEALAGATSRTATSMREFTHSFSARIAALAKTQTLLTEDYWQTASLKEMLLCELQPFEERRRERFRLEGPPVDLAADIAIPLSMAFHELTANAACYGALSVRTGSVSVSWDLAFTEGRRELHLRWVEENGAPVQPPAHSGFGLALLHRVLPAQCQARVQVDFDPRGFRCEIRVPLVVRRLVPDY</sequence>
<keyword evidence="6" id="KW-0716">Sensory transduction</keyword>
<dbReference type="InterPro" id="IPR001610">
    <property type="entry name" value="PAC"/>
</dbReference>
<evidence type="ECO:0000256" key="3">
    <source>
        <dbReference type="ARBA" id="ARBA00021740"/>
    </source>
</evidence>
<dbReference type="EC" id="2.7.13.3" evidence="2"/>
<comment type="catalytic activity">
    <reaction evidence="1">
        <text>ATP + protein L-histidine = ADP + protein N-phospho-L-histidine.</text>
        <dbReference type="EC" id="2.7.13.3"/>
    </reaction>
</comment>
<dbReference type="SUPFAM" id="SSF55781">
    <property type="entry name" value="GAF domain-like"/>
    <property type="match status" value="1"/>
</dbReference>